<dbReference type="AlphaFoldDB" id="A0A401TUL8"/>
<evidence type="ECO:0000313" key="1">
    <source>
        <dbReference type="EMBL" id="GCC46333.1"/>
    </source>
</evidence>
<name>A0A401TUL8_CHIPU</name>
<feature type="non-terminal residue" evidence="1">
    <location>
        <position position="31"/>
    </location>
</feature>
<evidence type="ECO:0000313" key="2">
    <source>
        <dbReference type="Proteomes" id="UP000287033"/>
    </source>
</evidence>
<keyword evidence="2" id="KW-1185">Reference proteome</keyword>
<protein>
    <submittedName>
        <fullName evidence="1">Uncharacterized protein</fullName>
    </submittedName>
</protein>
<organism evidence="1 2">
    <name type="scientific">Chiloscyllium punctatum</name>
    <name type="common">Brownbanded bambooshark</name>
    <name type="synonym">Hemiscyllium punctatum</name>
    <dbReference type="NCBI Taxonomy" id="137246"/>
    <lineage>
        <taxon>Eukaryota</taxon>
        <taxon>Metazoa</taxon>
        <taxon>Chordata</taxon>
        <taxon>Craniata</taxon>
        <taxon>Vertebrata</taxon>
        <taxon>Chondrichthyes</taxon>
        <taxon>Elasmobranchii</taxon>
        <taxon>Galeomorphii</taxon>
        <taxon>Galeoidea</taxon>
        <taxon>Orectolobiformes</taxon>
        <taxon>Hemiscylliidae</taxon>
        <taxon>Chiloscyllium</taxon>
    </lineage>
</organism>
<reference evidence="1 2" key="1">
    <citation type="journal article" date="2018" name="Nat. Ecol. Evol.">
        <title>Shark genomes provide insights into elasmobranch evolution and the origin of vertebrates.</title>
        <authorList>
            <person name="Hara Y"/>
            <person name="Yamaguchi K"/>
            <person name="Onimaru K"/>
            <person name="Kadota M"/>
            <person name="Koyanagi M"/>
            <person name="Keeley SD"/>
            <person name="Tatsumi K"/>
            <person name="Tanaka K"/>
            <person name="Motone F"/>
            <person name="Kageyama Y"/>
            <person name="Nozu R"/>
            <person name="Adachi N"/>
            <person name="Nishimura O"/>
            <person name="Nakagawa R"/>
            <person name="Tanegashima C"/>
            <person name="Kiyatake I"/>
            <person name="Matsumoto R"/>
            <person name="Murakumo K"/>
            <person name="Nishida K"/>
            <person name="Terakita A"/>
            <person name="Kuratani S"/>
            <person name="Sato K"/>
            <person name="Hyodo S Kuraku.S."/>
        </authorList>
    </citation>
    <scope>NUCLEOTIDE SEQUENCE [LARGE SCALE GENOMIC DNA]</scope>
</reference>
<dbReference type="Proteomes" id="UP000287033">
    <property type="component" value="Unassembled WGS sequence"/>
</dbReference>
<dbReference type="EMBL" id="BEZZ01186877">
    <property type="protein sequence ID" value="GCC46333.1"/>
    <property type="molecule type" value="Genomic_DNA"/>
</dbReference>
<gene>
    <name evidence="1" type="ORF">chiPu_0030570</name>
</gene>
<proteinExistence type="predicted"/>
<sequence length="31" mass="3621">MAAASEKHPARWRRPFNIWLEGIETGWSIPL</sequence>
<comment type="caution">
    <text evidence="1">The sequence shown here is derived from an EMBL/GenBank/DDBJ whole genome shotgun (WGS) entry which is preliminary data.</text>
</comment>
<accession>A0A401TUL8</accession>